<gene>
    <name evidence="3" type="ordered locus">Bcep18194_A3332</name>
</gene>
<dbReference type="NCBIfam" id="TIGR04222">
    <property type="entry name" value="near_uncomplex"/>
    <property type="match status" value="1"/>
</dbReference>
<sequence>MPRTQPACRCRVALPLCENRPQRQLQATIAAAVRASRRPPMAAIPSPSTAVDTRALTDAQQALLARLHDYSPDDPTAPLPYSRRLAEAEGWSHAHALAVIDEYKRFAFLAQAAGHPVTPSVAVDAAWHFHLQYTLEYWDVFCAGVLRARLHHMPGTGAPDEAAQYARHYRQTLDSYRRLFGCEPPEAIWPRPVAEPAVAADAPVQRAGLRDGPSSAPAARPRRWRRFAKFAWPTAAISVAATCASASDFNVLDFSGPDFLGLFYVPLCIAALLLIASLQWIEYRHRAWGTRAPESSPDLSAEEAAYLAGGGARMAQVAMLSLAHAGAIELRMSKVHGARVRIGDPRHAGAYGADWEWLKRQPGGETSCHAFRQRLAWREADCAVALQRKGWLWAPGEMRATRMAARAILLLVFGAGAAKLAVGLTRGRPVLLLMIVMTAFMVAYHFMVGRLPGFGRGGMTRGGEAALDAHRDQRRGDRATPDGLLWTAALFGAGALAGTVWAVHSKVLMAPPPVAVNTGGSSGSFDSGAGDSSSSSSCGASSSCSSSSCGGCSSN</sequence>
<feature type="transmembrane region" description="Helical" evidence="2">
    <location>
        <begin position="230"/>
        <end position="247"/>
    </location>
</feature>
<evidence type="ECO:0008006" key="5">
    <source>
        <dbReference type="Google" id="ProtNLM"/>
    </source>
</evidence>
<feature type="transmembrane region" description="Helical" evidence="2">
    <location>
        <begin position="407"/>
        <end position="424"/>
    </location>
</feature>
<dbReference type="InterPro" id="IPR026467">
    <property type="entry name" value="Ser/Gly_Cys_C_dom"/>
</dbReference>
<accession>Q39KT2</accession>
<reference evidence="3" key="1">
    <citation type="submission" date="2009-01" db="EMBL/GenBank/DDBJ databases">
        <title>Complete sequence of chromosome 1 of Burkholderia sp. 383.</title>
        <authorList>
            <consortium name="US DOE Joint Genome Institute"/>
            <person name="Copeland A."/>
            <person name="Lucas S."/>
            <person name="Lapidus A."/>
            <person name="Barry K."/>
            <person name="Detter J.C."/>
            <person name="Glavina T."/>
            <person name="Hammon N."/>
            <person name="Israni S."/>
            <person name="Pitluck S."/>
            <person name="Chain P."/>
            <person name="Malfatti S."/>
            <person name="Shin M."/>
            <person name="Vergez L."/>
            <person name="Schmutz J."/>
            <person name="Larimer F."/>
            <person name="Land M."/>
            <person name="Kyrpides N."/>
            <person name="Lykidis A."/>
            <person name="Richardson P."/>
        </authorList>
    </citation>
    <scope>NUCLEOTIDE SEQUENCE</scope>
    <source>
        <strain evidence="3">383</strain>
    </source>
</reference>
<evidence type="ECO:0000313" key="4">
    <source>
        <dbReference type="Proteomes" id="UP000002705"/>
    </source>
</evidence>
<dbReference type="KEGG" id="bur:Bcep18194_A3332"/>
<feature type="transmembrane region" description="Helical" evidence="2">
    <location>
        <begin position="430"/>
        <end position="451"/>
    </location>
</feature>
<dbReference type="AlphaFoldDB" id="Q39KT2"/>
<keyword evidence="4" id="KW-1185">Reference proteome</keyword>
<keyword evidence="2" id="KW-1133">Transmembrane helix</keyword>
<keyword evidence="2" id="KW-0812">Transmembrane</keyword>
<feature type="transmembrane region" description="Helical" evidence="2">
    <location>
        <begin position="483"/>
        <end position="503"/>
    </location>
</feature>
<proteinExistence type="predicted"/>
<dbReference type="EMBL" id="CP000151">
    <property type="protein sequence ID" value="ABB06934.1"/>
    <property type="molecule type" value="Genomic_DNA"/>
</dbReference>
<feature type="transmembrane region" description="Helical" evidence="2">
    <location>
        <begin position="259"/>
        <end position="281"/>
    </location>
</feature>
<name>Q39KT2_BURL3</name>
<evidence type="ECO:0000313" key="3">
    <source>
        <dbReference type="EMBL" id="ABB06934.1"/>
    </source>
</evidence>
<organism evidence="3 4">
    <name type="scientific">Burkholderia lata (strain ATCC 17760 / DSM 23089 / LMG 22485 / NCIMB 9086 / R18194 / 383)</name>
    <dbReference type="NCBI Taxonomy" id="482957"/>
    <lineage>
        <taxon>Bacteria</taxon>
        <taxon>Pseudomonadati</taxon>
        <taxon>Pseudomonadota</taxon>
        <taxon>Betaproteobacteria</taxon>
        <taxon>Burkholderiales</taxon>
        <taxon>Burkholderiaceae</taxon>
        <taxon>Burkholderia</taxon>
        <taxon>Burkholderia cepacia complex</taxon>
    </lineage>
</organism>
<keyword evidence="2" id="KW-0472">Membrane</keyword>
<feature type="region of interest" description="Disordered" evidence="1">
    <location>
        <begin position="519"/>
        <end position="555"/>
    </location>
</feature>
<feature type="compositionally biased region" description="Low complexity" evidence="1">
    <location>
        <begin position="523"/>
        <end position="555"/>
    </location>
</feature>
<dbReference type="PATRIC" id="fig|482957.22.peg.166"/>
<protein>
    <recommendedName>
        <fullName evidence="5">TIGR04222 domain-containing membrane protein</fullName>
    </recommendedName>
</protein>
<evidence type="ECO:0000256" key="2">
    <source>
        <dbReference type="SAM" id="Phobius"/>
    </source>
</evidence>
<dbReference type="Proteomes" id="UP000002705">
    <property type="component" value="Chromosome 1"/>
</dbReference>
<evidence type="ECO:0000256" key="1">
    <source>
        <dbReference type="SAM" id="MobiDB-lite"/>
    </source>
</evidence>
<dbReference type="HOGENOM" id="CLU_509906_0_0_4"/>